<sequence length="83" mass="9221">MKIYSKDGVEMIDVKSIERRDGVLVVKGKMMGSMATTIHVTPQNLWEAFCLLPWKARLALPVMLVKGMGRPAVRAKPGTRGRP</sequence>
<comment type="caution">
    <text evidence="1">The sequence shown here is derived from an EMBL/GenBank/DDBJ whole genome shotgun (WGS) entry which is preliminary data.</text>
</comment>
<keyword evidence="2" id="KW-1185">Reference proteome</keyword>
<evidence type="ECO:0000313" key="1">
    <source>
        <dbReference type="EMBL" id="MBB3982207.1"/>
    </source>
</evidence>
<gene>
    <name evidence="1" type="ORF">GGR44_001870</name>
</gene>
<protein>
    <submittedName>
        <fullName evidence="1">Uncharacterized protein</fullName>
    </submittedName>
</protein>
<dbReference type="RefSeq" id="WP_183955299.1">
    <property type="nucleotide sequence ID" value="NZ_JACIEB010000004.1"/>
</dbReference>
<dbReference type="Proteomes" id="UP000552757">
    <property type="component" value="Unassembled WGS sequence"/>
</dbReference>
<organism evidence="1 2">
    <name type="scientific">Sphingobium fontiphilum</name>
    <dbReference type="NCBI Taxonomy" id="944425"/>
    <lineage>
        <taxon>Bacteria</taxon>
        <taxon>Pseudomonadati</taxon>
        <taxon>Pseudomonadota</taxon>
        <taxon>Alphaproteobacteria</taxon>
        <taxon>Sphingomonadales</taxon>
        <taxon>Sphingomonadaceae</taxon>
        <taxon>Sphingobium</taxon>
    </lineage>
</organism>
<accession>A0A7W6DG80</accession>
<proteinExistence type="predicted"/>
<reference evidence="1 2" key="1">
    <citation type="submission" date="2020-08" db="EMBL/GenBank/DDBJ databases">
        <title>Genomic Encyclopedia of Type Strains, Phase IV (KMG-IV): sequencing the most valuable type-strain genomes for metagenomic binning, comparative biology and taxonomic classification.</title>
        <authorList>
            <person name="Goeker M."/>
        </authorList>
    </citation>
    <scope>NUCLEOTIDE SEQUENCE [LARGE SCALE GENOMIC DNA]</scope>
    <source>
        <strain evidence="1 2">DSM 29348</strain>
    </source>
</reference>
<dbReference type="EMBL" id="JACIEB010000004">
    <property type="protein sequence ID" value="MBB3982207.1"/>
    <property type="molecule type" value="Genomic_DNA"/>
</dbReference>
<dbReference type="AlphaFoldDB" id="A0A7W6DG80"/>
<evidence type="ECO:0000313" key="2">
    <source>
        <dbReference type="Proteomes" id="UP000552757"/>
    </source>
</evidence>
<name>A0A7W6DG80_9SPHN</name>